<sequence>MGAKPVDQCSQAIESLTICMRFVTDLTFYSVPDVLENAIGGSAGFVLLARIFAATANRIYSEVRKMCCPNETSPVPLFQRLERVTALIAGASYKARAHIKQEEGRIRLVFTGLEHLRGNVLHAAPIIGVIMGMIEAVGGKAVPLTSKDGLRHAPRDAYRVYPDRIEGDTLEVVVVPPGQE</sequence>
<evidence type="ECO:0000313" key="2">
    <source>
        <dbReference type="EMBL" id="OWJ54371.1"/>
    </source>
</evidence>
<evidence type="ECO:0000313" key="1">
    <source>
        <dbReference type="EMBL" id="ALL00301.1"/>
    </source>
</evidence>
<keyword evidence="4" id="KW-1185">Reference proteome</keyword>
<evidence type="ECO:0000313" key="4">
    <source>
        <dbReference type="Proteomes" id="UP000196694"/>
    </source>
</evidence>
<dbReference type="AlphaFoldDB" id="A0A0P0N1M3"/>
<dbReference type="KEGG" id="pdl:Pyrde_0251"/>
<dbReference type="RefSeq" id="WP_055407534.1">
    <property type="nucleotide sequence ID" value="NZ_CP013011.1"/>
</dbReference>
<proteinExistence type="predicted"/>
<organism evidence="1 3">
    <name type="scientific">Pyrodictium delaneyi</name>
    <dbReference type="NCBI Taxonomy" id="1273541"/>
    <lineage>
        <taxon>Archaea</taxon>
        <taxon>Thermoproteota</taxon>
        <taxon>Thermoprotei</taxon>
        <taxon>Desulfurococcales</taxon>
        <taxon>Pyrodictiaceae</taxon>
        <taxon>Pyrodictium</taxon>
    </lineage>
</organism>
<name>A0A0P0N1M3_9CREN</name>
<accession>A0A0P0N1M3</accession>
<evidence type="ECO:0000313" key="3">
    <source>
        <dbReference type="Proteomes" id="UP000058613"/>
    </source>
</evidence>
<dbReference type="EMBL" id="CP013011">
    <property type="protein sequence ID" value="ALL00301.1"/>
    <property type="molecule type" value="Genomic_DNA"/>
</dbReference>
<dbReference type="Proteomes" id="UP000058613">
    <property type="component" value="Chromosome"/>
</dbReference>
<reference evidence="2 4" key="2">
    <citation type="submission" date="2017-05" db="EMBL/GenBank/DDBJ databases">
        <title>The draft genome of the hyperthermophilic archaeon 'Pyrodictium delaneyi strain Hulk', an iron and nitrate reducer, reveals the capacity for sulfate reduction.</title>
        <authorList>
            <person name="Demey L.M."/>
            <person name="Miller C."/>
            <person name="Manzella M."/>
            <person name="Reguera G."/>
            <person name="Kashefi K."/>
        </authorList>
    </citation>
    <scope>NUCLEOTIDE SEQUENCE [LARGE SCALE GENOMIC DNA]</scope>
    <source>
        <strain evidence="2 4">Hulk</strain>
    </source>
</reference>
<protein>
    <submittedName>
        <fullName evidence="1">Uncharacterized protein</fullName>
    </submittedName>
</protein>
<dbReference type="GeneID" id="26098578"/>
<dbReference type="EMBL" id="NCQP01000006">
    <property type="protein sequence ID" value="OWJ54371.1"/>
    <property type="molecule type" value="Genomic_DNA"/>
</dbReference>
<dbReference type="Proteomes" id="UP000196694">
    <property type="component" value="Unassembled WGS sequence"/>
</dbReference>
<reference evidence="1 3" key="1">
    <citation type="submission" date="2015-10" db="EMBL/GenBank/DDBJ databases">
        <title>Complete genome sequence of hyperthermophilic archaeon Pyrodictium delaneyi Su06.</title>
        <authorList>
            <person name="Jung J.-H."/>
            <person name="Lin J."/>
            <person name="Holden J.F."/>
            <person name="Park C.-S."/>
        </authorList>
    </citation>
    <scope>NUCLEOTIDE SEQUENCE [LARGE SCALE GENOMIC DNA]</scope>
    <source>
        <strain evidence="1 3">Su06</strain>
    </source>
</reference>
<gene>
    <name evidence="2" type="ORF">Pdsh_07810</name>
    <name evidence="1" type="ORF">Pyrde_0251</name>
</gene>